<comment type="similarity">
    <text evidence="1">Belongs to the carbon-nitrogen hydrolase superfamily. Nitrilase family.</text>
</comment>
<name>A0ABS9MN02_9BURK</name>
<gene>
    <name evidence="3" type="ORF">MAF45_00795</name>
</gene>
<dbReference type="Proteomes" id="UP001297600">
    <property type="component" value="Unassembled WGS sequence"/>
</dbReference>
<accession>A0ABS9MN02</accession>
<evidence type="ECO:0000259" key="2">
    <source>
        <dbReference type="PROSITE" id="PS50263"/>
    </source>
</evidence>
<reference evidence="3 4" key="1">
    <citation type="submission" date="2022-02" db="EMBL/GenBank/DDBJ databases">
        <title>Mesosutterella porci, a novel member of the family Sutterellaceae from pig feces.</title>
        <authorList>
            <person name="Wylensek D."/>
            <person name="Clavel T."/>
        </authorList>
    </citation>
    <scope>NUCLEOTIDE SEQUENCE [LARGE SCALE GENOMIC DNA]</scope>
    <source>
        <strain evidence="4">oilRF-744-wt-GAM-9</strain>
    </source>
</reference>
<dbReference type="PANTHER" id="PTHR46044">
    <property type="entry name" value="NITRILASE"/>
    <property type="match status" value="1"/>
</dbReference>
<dbReference type="InterPro" id="IPR044149">
    <property type="entry name" value="Nitrilases_CHs"/>
</dbReference>
<dbReference type="Gene3D" id="3.60.110.10">
    <property type="entry name" value="Carbon-nitrogen hydrolase"/>
    <property type="match status" value="1"/>
</dbReference>
<comment type="caution">
    <text evidence="3">The sequence shown here is derived from an EMBL/GenBank/DDBJ whole genome shotgun (WGS) entry which is preliminary data.</text>
</comment>
<dbReference type="Pfam" id="PF00795">
    <property type="entry name" value="CN_hydrolase"/>
    <property type="match status" value="1"/>
</dbReference>
<feature type="domain" description="CN hydrolase" evidence="2">
    <location>
        <begin position="8"/>
        <end position="188"/>
    </location>
</feature>
<dbReference type="PROSITE" id="PS50263">
    <property type="entry name" value="CN_HYDROLASE"/>
    <property type="match status" value="1"/>
</dbReference>
<dbReference type="PANTHER" id="PTHR46044:SF1">
    <property type="entry name" value="CN HYDROLASE DOMAIN-CONTAINING PROTEIN"/>
    <property type="match status" value="1"/>
</dbReference>
<evidence type="ECO:0000313" key="4">
    <source>
        <dbReference type="Proteomes" id="UP001297600"/>
    </source>
</evidence>
<evidence type="ECO:0000313" key="3">
    <source>
        <dbReference type="EMBL" id="MCG5029994.1"/>
    </source>
</evidence>
<proteinExistence type="inferred from homology"/>
<protein>
    <recommendedName>
        <fullName evidence="2">CN hydrolase domain-containing protein</fullName>
    </recommendedName>
</protein>
<sequence length="188" mass="21127">MKDLKKNCRAAVIQCAPVLFDKEASARKCADLIAEAAKEKPDLIVLPELIVPGYPYGMTFGFTVRSRKEPGRRDWLRYAKNSVLVPGPETKLLGEAARSARAWMSVGIWERDAVTETLYNNVFFALEGCCYVINCDQFFRKSDYPSDLEEREALQALPETVCRGGSCVADPFGHYARPDVLRLEVNDK</sequence>
<dbReference type="RefSeq" id="WP_237977650.1">
    <property type="nucleotide sequence ID" value="NZ_JAKNCT010000001.1"/>
</dbReference>
<dbReference type="EMBL" id="JAKNCT010000001">
    <property type="protein sequence ID" value="MCG5029994.1"/>
    <property type="molecule type" value="Genomic_DNA"/>
</dbReference>
<dbReference type="InterPro" id="IPR003010">
    <property type="entry name" value="C-N_Hydrolase"/>
</dbReference>
<dbReference type="SUPFAM" id="SSF56317">
    <property type="entry name" value="Carbon-nitrogen hydrolase"/>
    <property type="match status" value="1"/>
</dbReference>
<evidence type="ECO:0000256" key="1">
    <source>
        <dbReference type="ARBA" id="ARBA00008129"/>
    </source>
</evidence>
<organism evidence="3 4">
    <name type="scientific">Mesosutterella porci</name>
    <dbReference type="NCBI Taxonomy" id="2915351"/>
    <lineage>
        <taxon>Bacteria</taxon>
        <taxon>Pseudomonadati</taxon>
        <taxon>Pseudomonadota</taxon>
        <taxon>Betaproteobacteria</taxon>
        <taxon>Burkholderiales</taxon>
        <taxon>Sutterellaceae</taxon>
        <taxon>Mesosutterella</taxon>
    </lineage>
</organism>
<dbReference type="InterPro" id="IPR036526">
    <property type="entry name" value="C-N_Hydrolase_sf"/>
</dbReference>
<keyword evidence="4" id="KW-1185">Reference proteome</keyword>